<name>A0ABR2EJ55_9ROSI</name>
<proteinExistence type="predicted"/>
<organism evidence="1 2">
    <name type="scientific">Hibiscus sabdariffa</name>
    <name type="common">roselle</name>
    <dbReference type="NCBI Taxonomy" id="183260"/>
    <lineage>
        <taxon>Eukaryota</taxon>
        <taxon>Viridiplantae</taxon>
        <taxon>Streptophyta</taxon>
        <taxon>Embryophyta</taxon>
        <taxon>Tracheophyta</taxon>
        <taxon>Spermatophyta</taxon>
        <taxon>Magnoliopsida</taxon>
        <taxon>eudicotyledons</taxon>
        <taxon>Gunneridae</taxon>
        <taxon>Pentapetalae</taxon>
        <taxon>rosids</taxon>
        <taxon>malvids</taxon>
        <taxon>Malvales</taxon>
        <taxon>Malvaceae</taxon>
        <taxon>Malvoideae</taxon>
        <taxon>Hibiscus</taxon>
    </lineage>
</organism>
<dbReference type="EMBL" id="JBBPBM010000013">
    <property type="protein sequence ID" value="KAK8562035.1"/>
    <property type="molecule type" value="Genomic_DNA"/>
</dbReference>
<accession>A0ABR2EJ55</accession>
<evidence type="ECO:0000313" key="1">
    <source>
        <dbReference type="EMBL" id="KAK8562035.1"/>
    </source>
</evidence>
<reference evidence="1 2" key="1">
    <citation type="journal article" date="2024" name="G3 (Bethesda)">
        <title>Genome assembly of Hibiscus sabdariffa L. provides insights into metabolisms of medicinal natural products.</title>
        <authorList>
            <person name="Kim T."/>
        </authorList>
    </citation>
    <scope>NUCLEOTIDE SEQUENCE [LARGE SCALE GENOMIC DNA]</scope>
    <source>
        <strain evidence="1">TK-2024</strain>
        <tissue evidence="1">Old leaves</tissue>
    </source>
</reference>
<dbReference type="Proteomes" id="UP001472677">
    <property type="component" value="Unassembled WGS sequence"/>
</dbReference>
<sequence length="116" mass="13777">MGTEWQKLKDTTDHTDLLQRLKGLKGFLKGWNAKMFGNVYFHIQEVSKKIEELDGADPASVDLQQLLVQKRELQADLWKLSRYNESIWRQKSRVRWLKEGDRKSSFFHRVAKIRAM</sequence>
<gene>
    <name evidence="1" type="ORF">V6N12_049089</name>
</gene>
<evidence type="ECO:0000313" key="2">
    <source>
        <dbReference type="Proteomes" id="UP001472677"/>
    </source>
</evidence>
<keyword evidence="2" id="KW-1185">Reference proteome</keyword>
<comment type="caution">
    <text evidence="1">The sequence shown here is derived from an EMBL/GenBank/DDBJ whole genome shotgun (WGS) entry which is preliminary data.</text>
</comment>
<protein>
    <submittedName>
        <fullName evidence="1">Uncharacterized protein</fullName>
    </submittedName>
</protein>